<proteinExistence type="predicted"/>
<dbReference type="GO" id="GO:0008237">
    <property type="term" value="F:metallopeptidase activity"/>
    <property type="evidence" value="ECO:0007669"/>
    <property type="project" value="InterPro"/>
</dbReference>
<dbReference type="SUPFAM" id="SSF55486">
    <property type="entry name" value="Metalloproteases ('zincins'), catalytic domain"/>
    <property type="match status" value="1"/>
</dbReference>
<dbReference type="RefSeq" id="WP_009718374.1">
    <property type="nucleotide sequence ID" value="NZ_GG657754.1"/>
</dbReference>
<dbReference type="EMBL" id="GG657754">
    <property type="protein sequence ID" value="EFL26574.1"/>
    <property type="molecule type" value="Genomic_DNA"/>
</dbReference>
<dbReference type="STRING" id="457427.SSOG_06288"/>
<keyword evidence="2" id="KW-1185">Reference proteome</keyword>
<reference evidence="1 2" key="1">
    <citation type="submission" date="2009-02" db="EMBL/GenBank/DDBJ databases">
        <title>Annotation of Streptomyces hygroscopicus strain ATCC 53653.</title>
        <authorList>
            <consortium name="The Broad Institute Genome Sequencing Platform"/>
            <consortium name="Broad Institute Microbial Sequencing Center"/>
            <person name="Fischbach M."/>
            <person name="Godfrey P."/>
            <person name="Ward D."/>
            <person name="Young S."/>
            <person name="Zeng Q."/>
            <person name="Koehrsen M."/>
            <person name="Alvarado L."/>
            <person name="Berlin A.M."/>
            <person name="Bochicchio J."/>
            <person name="Borenstein D."/>
            <person name="Chapman S.B."/>
            <person name="Chen Z."/>
            <person name="Engels R."/>
            <person name="Freedman E."/>
            <person name="Gellesch M."/>
            <person name="Goldberg J."/>
            <person name="Griggs A."/>
            <person name="Gujja S."/>
            <person name="Heilman E.R."/>
            <person name="Heiman D.I."/>
            <person name="Hepburn T.A."/>
            <person name="Howarth C."/>
            <person name="Jen D."/>
            <person name="Larson L."/>
            <person name="Lewis B."/>
            <person name="Mehta T."/>
            <person name="Park D."/>
            <person name="Pearson M."/>
            <person name="Richards J."/>
            <person name="Roberts A."/>
            <person name="Saif S."/>
            <person name="Shea T.D."/>
            <person name="Shenoy N."/>
            <person name="Sisk P."/>
            <person name="Stolte C."/>
            <person name="Sykes S.N."/>
            <person name="Thomson T."/>
            <person name="Walk T."/>
            <person name="White J."/>
            <person name="Yandava C."/>
            <person name="Straight P."/>
            <person name="Clardy J."/>
            <person name="Hung D."/>
            <person name="Kolter R."/>
            <person name="Mekalanos J."/>
            <person name="Walker S."/>
            <person name="Walsh C.T."/>
            <person name="Wieland-Brown L.C."/>
            <person name="Haas B."/>
            <person name="Nusbaum C."/>
            <person name="Birren B."/>
        </authorList>
    </citation>
    <scope>NUCLEOTIDE SEQUENCE [LARGE SCALE GENOMIC DNA]</scope>
    <source>
        <strain evidence="1 2">ATCC 53653</strain>
    </source>
</reference>
<sequence>MYIKSQAEAEYDGGSETDVVMNTICHETGHAVGLSHGAQASPAVGQSDSRLGCMRNTRNADWRDLGSHNTATINATY</sequence>
<dbReference type="InterPro" id="IPR024079">
    <property type="entry name" value="MetalloPept_cat_dom_sf"/>
</dbReference>
<evidence type="ECO:0000313" key="2">
    <source>
        <dbReference type="Proteomes" id="UP000003963"/>
    </source>
</evidence>
<dbReference type="HOGENOM" id="CLU_2636529_0_0_11"/>
<name>D9WWB8_9ACTN</name>
<dbReference type="Proteomes" id="UP000003963">
    <property type="component" value="Unassembled WGS sequence"/>
</dbReference>
<dbReference type="Gene3D" id="3.40.390.10">
    <property type="entry name" value="Collagenase (Catalytic Domain)"/>
    <property type="match status" value="1"/>
</dbReference>
<evidence type="ECO:0000313" key="1">
    <source>
        <dbReference type="EMBL" id="EFL26574.1"/>
    </source>
</evidence>
<evidence type="ECO:0008006" key="3">
    <source>
        <dbReference type="Google" id="ProtNLM"/>
    </source>
</evidence>
<organism evidence="1 2">
    <name type="scientific">Streptomyces himastatinicus ATCC 53653</name>
    <dbReference type="NCBI Taxonomy" id="457427"/>
    <lineage>
        <taxon>Bacteria</taxon>
        <taxon>Bacillati</taxon>
        <taxon>Actinomycetota</taxon>
        <taxon>Actinomycetes</taxon>
        <taxon>Kitasatosporales</taxon>
        <taxon>Streptomycetaceae</taxon>
        <taxon>Streptomyces</taxon>
        <taxon>Streptomyces violaceusniger group</taxon>
    </lineage>
</organism>
<accession>D9WWB8</accession>
<gene>
    <name evidence="1" type="ORF">SSOG_06288</name>
</gene>
<dbReference type="OrthoDB" id="3482717at2"/>
<protein>
    <recommendedName>
        <fullName evidence="3">Peptidase M10 metallopeptidase domain-containing protein</fullName>
    </recommendedName>
</protein>
<dbReference type="AlphaFoldDB" id="D9WWB8"/>